<evidence type="ECO:0008006" key="4">
    <source>
        <dbReference type="Google" id="ProtNLM"/>
    </source>
</evidence>
<dbReference type="GO" id="GO:0022900">
    <property type="term" value="P:electron transport chain"/>
    <property type="evidence" value="ECO:0007669"/>
    <property type="project" value="InterPro"/>
</dbReference>
<dbReference type="OrthoDB" id="286349at2"/>
<dbReference type="GO" id="GO:0009055">
    <property type="term" value="F:electron transfer activity"/>
    <property type="evidence" value="ECO:0007669"/>
    <property type="project" value="InterPro"/>
</dbReference>
<protein>
    <recommendedName>
        <fullName evidence="4">Cytochrome C</fullName>
    </recommendedName>
</protein>
<evidence type="ECO:0000256" key="1">
    <source>
        <dbReference type="SAM" id="SignalP"/>
    </source>
</evidence>
<evidence type="ECO:0000313" key="2">
    <source>
        <dbReference type="EMBL" id="QDT52612.1"/>
    </source>
</evidence>
<gene>
    <name evidence="2" type="ORF">Pan44_06240</name>
</gene>
<dbReference type="GO" id="GO:0005506">
    <property type="term" value="F:iron ion binding"/>
    <property type="evidence" value="ECO:0007669"/>
    <property type="project" value="InterPro"/>
</dbReference>
<feature type="signal peptide" evidence="1">
    <location>
        <begin position="1"/>
        <end position="20"/>
    </location>
</feature>
<dbReference type="InterPro" id="IPR010980">
    <property type="entry name" value="Cyt_c/b562"/>
</dbReference>
<proteinExistence type="predicted"/>
<dbReference type="KEGG" id="ccos:Pan44_06240"/>
<dbReference type="Proteomes" id="UP000315700">
    <property type="component" value="Chromosome"/>
</dbReference>
<evidence type="ECO:0000313" key="3">
    <source>
        <dbReference type="Proteomes" id="UP000315700"/>
    </source>
</evidence>
<reference evidence="2 3" key="1">
    <citation type="submission" date="2019-02" db="EMBL/GenBank/DDBJ databases">
        <title>Deep-cultivation of Planctomycetes and their phenomic and genomic characterization uncovers novel biology.</title>
        <authorList>
            <person name="Wiegand S."/>
            <person name="Jogler M."/>
            <person name="Boedeker C."/>
            <person name="Pinto D."/>
            <person name="Vollmers J."/>
            <person name="Rivas-Marin E."/>
            <person name="Kohn T."/>
            <person name="Peeters S.H."/>
            <person name="Heuer A."/>
            <person name="Rast P."/>
            <person name="Oberbeckmann S."/>
            <person name="Bunk B."/>
            <person name="Jeske O."/>
            <person name="Meyerdierks A."/>
            <person name="Storesund J.E."/>
            <person name="Kallscheuer N."/>
            <person name="Luecker S."/>
            <person name="Lage O.M."/>
            <person name="Pohl T."/>
            <person name="Merkel B.J."/>
            <person name="Hornburger P."/>
            <person name="Mueller R.-W."/>
            <person name="Bruemmer F."/>
            <person name="Labrenz M."/>
            <person name="Spormann A.M."/>
            <person name="Op den Camp H."/>
            <person name="Overmann J."/>
            <person name="Amann R."/>
            <person name="Jetten M.S.M."/>
            <person name="Mascher T."/>
            <person name="Medema M.H."/>
            <person name="Devos D.P."/>
            <person name="Kaster A.-K."/>
            <person name="Ovreas L."/>
            <person name="Rohde M."/>
            <person name="Galperin M.Y."/>
            <person name="Jogler C."/>
        </authorList>
    </citation>
    <scope>NUCLEOTIDE SEQUENCE [LARGE SCALE GENOMIC DNA]</scope>
    <source>
        <strain evidence="2 3">Pan44</strain>
    </source>
</reference>
<name>A0A517S927_9PLAN</name>
<dbReference type="GO" id="GO:0020037">
    <property type="term" value="F:heme binding"/>
    <property type="evidence" value="ECO:0007669"/>
    <property type="project" value="InterPro"/>
</dbReference>
<feature type="chain" id="PRO_5022236028" description="Cytochrome C" evidence="1">
    <location>
        <begin position="21"/>
        <end position="145"/>
    </location>
</feature>
<dbReference type="AlphaFoldDB" id="A0A517S927"/>
<sequence length="145" mass="15742" precursor="true">MRPFLLAVALSALGFGVYLAAGEAPLKSAPRDQTAIMMQAKLKGLHAMAEGLVRKDFSGIEQAGEALAALCAGDDWQHHGDPVYEDYRDQLRRSALKVMELARAQNLEGATYGYMGLMSSCVDCHTHCRDVLKIAETAPVLRPIP</sequence>
<keyword evidence="3" id="KW-1185">Reference proteome</keyword>
<dbReference type="InParanoid" id="A0A517S927"/>
<keyword evidence="1" id="KW-0732">Signal</keyword>
<dbReference type="SUPFAM" id="SSF47175">
    <property type="entry name" value="Cytochromes"/>
    <property type="match status" value="1"/>
</dbReference>
<dbReference type="RefSeq" id="WP_145027113.1">
    <property type="nucleotide sequence ID" value="NZ_CP036271.1"/>
</dbReference>
<dbReference type="EMBL" id="CP036271">
    <property type="protein sequence ID" value="QDT52612.1"/>
    <property type="molecule type" value="Genomic_DNA"/>
</dbReference>
<accession>A0A517S927</accession>
<organism evidence="2 3">
    <name type="scientific">Caulifigura coniformis</name>
    <dbReference type="NCBI Taxonomy" id="2527983"/>
    <lineage>
        <taxon>Bacteria</taxon>
        <taxon>Pseudomonadati</taxon>
        <taxon>Planctomycetota</taxon>
        <taxon>Planctomycetia</taxon>
        <taxon>Planctomycetales</taxon>
        <taxon>Planctomycetaceae</taxon>
        <taxon>Caulifigura</taxon>
    </lineage>
</organism>